<dbReference type="GO" id="GO:0019838">
    <property type="term" value="F:growth factor binding"/>
    <property type="evidence" value="ECO:0007669"/>
    <property type="project" value="UniProtKB-KW"/>
</dbReference>
<reference evidence="8" key="2">
    <citation type="submission" date="2025-08" db="UniProtKB">
        <authorList>
            <consortium name="Ensembl"/>
        </authorList>
    </citation>
    <scope>IDENTIFICATION</scope>
</reference>
<dbReference type="OMA" id="RLSVKCE"/>
<reference evidence="8" key="1">
    <citation type="submission" date="2021-04" db="EMBL/GenBank/DDBJ databases">
        <authorList>
            <consortium name="Wellcome Sanger Institute Data Sharing"/>
        </authorList>
    </citation>
    <scope>NUCLEOTIDE SEQUENCE [LARGE SCALE GENOMIC DNA]</scope>
</reference>
<accession>A0A665TEW8</accession>
<keyword evidence="6" id="KW-0340">Growth factor binding</keyword>
<evidence type="ECO:0000313" key="8">
    <source>
        <dbReference type="Ensembl" id="ENSENLP00000005473.1"/>
    </source>
</evidence>
<evidence type="ECO:0000313" key="9">
    <source>
        <dbReference type="Proteomes" id="UP000472264"/>
    </source>
</evidence>
<evidence type="ECO:0000256" key="5">
    <source>
        <dbReference type="ARBA" id="ARBA00023157"/>
    </source>
</evidence>
<dbReference type="GO" id="GO:0007267">
    <property type="term" value="P:cell-cell signaling"/>
    <property type="evidence" value="ECO:0007669"/>
    <property type="project" value="TreeGrafter"/>
</dbReference>
<organism evidence="8 9">
    <name type="scientific">Echeneis naucrates</name>
    <name type="common">Live sharksucker</name>
    <dbReference type="NCBI Taxonomy" id="173247"/>
    <lineage>
        <taxon>Eukaryota</taxon>
        <taxon>Metazoa</taxon>
        <taxon>Chordata</taxon>
        <taxon>Craniata</taxon>
        <taxon>Vertebrata</taxon>
        <taxon>Euteleostomi</taxon>
        <taxon>Actinopterygii</taxon>
        <taxon>Neopterygii</taxon>
        <taxon>Teleostei</taxon>
        <taxon>Neoteleostei</taxon>
        <taxon>Acanthomorphata</taxon>
        <taxon>Carangaria</taxon>
        <taxon>Carangiformes</taxon>
        <taxon>Echeneidae</taxon>
        <taxon>Echeneis</taxon>
    </lineage>
</organism>
<evidence type="ECO:0000256" key="4">
    <source>
        <dbReference type="ARBA" id="ARBA00022729"/>
    </source>
</evidence>
<feature type="signal peptide" evidence="7">
    <location>
        <begin position="1"/>
        <end position="22"/>
    </location>
</feature>
<dbReference type="GO" id="GO:0005576">
    <property type="term" value="C:extracellular region"/>
    <property type="evidence" value="ECO:0007669"/>
    <property type="project" value="UniProtKB-SubCell"/>
</dbReference>
<evidence type="ECO:0000256" key="1">
    <source>
        <dbReference type="ARBA" id="ARBA00004613"/>
    </source>
</evidence>
<dbReference type="Pfam" id="PF06473">
    <property type="entry name" value="FGF-BP1"/>
    <property type="match status" value="1"/>
</dbReference>
<dbReference type="OrthoDB" id="8875908at2759"/>
<proteinExistence type="inferred from homology"/>
<dbReference type="RefSeq" id="XP_029365636.1">
    <property type="nucleotide sequence ID" value="XM_029509776.1"/>
</dbReference>
<comment type="subcellular location">
    <subcellularLocation>
        <location evidence="1">Secreted</location>
    </subcellularLocation>
</comment>
<feature type="chain" id="PRO_5025551982" description="Fibroblast growth factor binding protein 1b" evidence="7">
    <location>
        <begin position="23"/>
        <end position="189"/>
    </location>
</feature>
<dbReference type="PANTHER" id="PTHR15258">
    <property type="entry name" value="FGF BINDING PROTEIN-RELATED"/>
    <property type="match status" value="1"/>
</dbReference>
<evidence type="ECO:0000256" key="3">
    <source>
        <dbReference type="ARBA" id="ARBA00022525"/>
    </source>
</evidence>
<protein>
    <recommendedName>
        <fullName evidence="10">Fibroblast growth factor binding protein 1b</fullName>
    </recommendedName>
</protein>
<dbReference type="Ensembl" id="ENSENLT00000005742.1">
    <property type="protein sequence ID" value="ENSENLP00000005473.1"/>
    <property type="gene ID" value="ENSENLG00000002686.1"/>
</dbReference>
<name>A0A665TEW8_ECHNA</name>
<keyword evidence="4 7" id="KW-0732">Signal</keyword>
<dbReference type="PANTHER" id="PTHR15258:SF2">
    <property type="entry name" value="FIBROBLAST GROWTH FACTOR-BINDING PROTEIN 1"/>
    <property type="match status" value="1"/>
</dbReference>
<evidence type="ECO:0000256" key="7">
    <source>
        <dbReference type="SAM" id="SignalP"/>
    </source>
</evidence>
<keyword evidence="9" id="KW-1185">Reference proteome</keyword>
<evidence type="ECO:0008006" key="10">
    <source>
        <dbReference type="Google" id="ProtNLM"/>
    </source>
</evidence>
<keyword evidence="3" id="KW-0964">Secreted</keyword>
<dbReference type="AlphaFoldDB" id="A0A665TEW8"/>
<keyword evidence="5" id="KW-1015">Disulfide bond</keyword>
<dbReference type="InterPro" id="IPR010510">
    <property type="entry name" value="FGF1-bd"/>
</dbReference>
<dbReference type="InParanoid" id="A0A665TEW8"/>
<comment type="similarity">
    <text evidence="2">Belongs to the fibroblast growth factor-binding protein family.</text>
</comment>
<sequence length="189" mass="20609">MRTLTACLLLVFTGLQVSPSRGAYSQLGRVIRIRNKGGKFSIQGGMQCTWGAREVSDSVVLTVKCENPRAHVEGGITEITCDYRARPQSCPGFVSDPRAFWKQLGRALKRLQGKVCREERALVKPAMCKRAPREAHFKLDLSSSVASAQSGDPTAFPGTTACSSRAEYCSSSWASVCSFFFSILQGDDC</sequence>
<dbReference type="GeneID" id="115048355"/>
<gene>
    <name evidence="8" type="primary">fgfbp1</name>
</gene>
<reference evidence="8" key="3">
    <citation type="submission" date="2025-09" db="UniProtKB">
        <authorList>
            <consortium name="Ensembl"/>
        </authorList>
    </citation>
    <scope>IDENTIFICATION</scope>
</reference>
<evidence type="ECO:0000256" key="2">
    <source>
        <dbReference type="ARBA" id="ARBA00008326"/>
    </source>
</evidence>
<evidence type="ECO:0000256" key="6">
    <source>
        <dbReference type="ARBA" id="ARBA00023183"/>
    </source>
</evidence>
<dbReference type="Proteomes" id="UP000472264">
    <property type="component" value="Chromosome 1"/>
</dbReference>